<organism evidence="6 7">
    <name type="scientific">Acanthaster planci</name>
    <name type="common">Crown-of-thorns starfish</name>
    <dbReference type="NCBI Taxonomy" id="133434"/>
    <lineage>
        <taxon>Eukaryota</taxon>
        <taxon>Metazoa</taxon>
        <taxon>Echinodermata</taxon>
        <taxon>Eleutherozoa</taxon>
        <taxon>Asterozoa</taxon>
        <taxon>Asteroidea</taxon>
        <taxon>Valvatacea</taxon>
        <taxon>Valvatida</taxon>
        <taxon>Acanthasteridae</taxon>
        <taxon>Acanthaster</taxon>
    </lineage>
</organism>
<dbReference type="CDD" id="cd05797">
    <property type="entry name" value="Ribosomal_L10"/>
    <property type="match status" value="1"/>
</dbReference>
<dbReference type="AlphaFoldDB" id="A0A8B7XGG7"/>
<dbReference type="GO" id="GO:0005840">
    <property type="term" value="C:ribosome"/>
    <property type="evidence" value="ECO:0007669"/>
    <property type="project" value="UniProtKB-KW"/>
</dbReference>
<keyword evidence="2" id="KW-0689">Ribosomal protein</keyword>
<dbReference type="PANTHER" id="PTHR11560">
    <property type="entry name" value="39S RIBOSOMAL PROTEIN L10, MITOCHONDRIAL"/>
    <property type="match status" value="1"/>
</dbReference>
<evidence type="ECO:0000256" key="3">
    <source>
        <dbReference type="ARBA" id="ARBA00023274"/>
    </source>
</evidence>
<name>A0A8B7XGG7_ACAPL</name>
<dbReference type="GeneID" id="110973066"/>
<evidence type="ECO:0000256" key="1">
    <source>
        <dbReference type="ARBA" id="ARBA00008889"/>
    </source>
</evidence>
<reference evidence="7" key="1">
    <citation type="submission" date="2025-08" db="UniProtKB">
        <authorList>
            <consortium name="RefSeq"/>
        </authorList>
    </citation>
    <scope>IDENTIFICATION</scope>
</reference>
<proteinExistence type="inferred from homology"/>
<dbReference type="OMA" id="RHRLYKH"/>
<evidence type="ECO:0000313" key="6">
    <source>
        <dbReference type="Proteomes" id="UP000694845"/>
    </source>
</evidence>
<evidence type="ECO:0000256" key="2">
    <source>
        <dbReference type="ARBA" id="ARBA00022980"/>
    </source>
</evidence>
<dbReference type="KEGG" id="aplc:110973066"/>
<dbReference type="RefSeq" id="XP_022079222.1">
    <property type="nucleotide sequence ID" value="XM_022223530.1"/>
</dbReference>
<protein>
    <recommendedName>
        <fullName evidence="4">Large ribosomal subunit protein uL10m</fullName>
    </recommendedName>
    <alternativeName>
        <fullName evidence="5">39S ribosomal protein L10, mitochondrial</fullName>
    </alternativeName>
</protein>
<comment type="similarity">
    <text evidence="1">Belongs to the universal ribosomal protein uL10 family.</text>
</comment>
<dbReference type="NCBIfam" id="NF000955">
    <property type="entry name" value="PRK00099.1-1"/>
    <property type="match status" value="1"/>
</dbReference>
<accession>A0A8B7XGG7</accession>
<dbReference type="InterPro" id="IPR047865">
    <property type="entry name" value="Ribosomal_uL10_bac_type"/>
</dbReference>
<sequence>MLCSRMASGAFCKCSKLRVSVWLPSLTSVRSMKSVNTRTPRPMHITRAKLMELTKYKKPKDNRPLAEQCSMRYKPKAETKPPPVEVFMANQCREQMLSQSLIAAFHNEGLTAEEMSIIRRRLRKVGITVKMYNNKVMRMALLGTRLENMSPLLVGQNVYAVSDKPLVKELLKATKKIPKIHLLGGLVENRLMSAKQMAEFSQLPEKRVLQGELAGILSQSVGSTYSLLQRHQQTLVTNLSQWIKQRQETSI</sequence>
<dbReference type="InterPro" id="IPR001790">
    <property type="entry name" value="Ribosomal_uL10"/>
</dbReference>
<dbReference type="InterPro" id="IPR043141">
    <property type="entry name" value="Ribosomal_uL10-like_sf"/>
</dbReference>
<evidence type="ECO:0000256" key="5">
    <source>
        <dbReference type="ARBA" id="ARBA00035716"/>
    </source>
</evidence>
<dbReference type="Proteomes" id="UP000694845">
    <property type="component" value="Unplaced"/>
</dbReference>
<dbReference type="GO" id="GO:1990904">
    <property type="term" value="C:ribonucleoprotein complex"/>
    <property type="evidence" value="ECO:0007669"/>
    <property type="project" value="UniProtKB-KW"/>
</dbReference>
<keyword evidence="6" id="KW-1185">Reference proteome</keyword>
<dbReference type="Gene3D" id="3.30.70.1730">
    <property type="match status" value="1"/>
</dbReference>
<gene>
    <name evidence="7" type="primary">LOC110973066</name>
</gene>
<dbReference type="Pfam" id="PF00466">
    <property type="entry name" value="Ribosomal_L10"/>
    <property type="match status" value="1"/>
</dbReference>
<evidence type="ECO:0000256" key="4">
    <source>
        <dbReference type="ARBA" id="ARBA00035707"/>
    </source>
</evidence>
<dbReference type="CTD" id="124995"/>
<dbReference type="OrthoDB" id="360689at2759"/>
<evidence type="ECO:0000313" key="7">
    <source>
        <dbReference type="RefSeq" id="XP_022079222.1"/>
    </source>
</evidence>
<dbReference type="SUPFAM" id="SSF160369">
    <property type="entry name" value="Ribosomal protein L10-like"/>
    <property type="match status" value="1"/>
</dbReference>
<keyword evidence="3" id="KW-0687">Ribonucleoprotein</keyword>